<dbReference type="PANTHER" id="PTHR47331:SF1">
    <property type="entry name" value="GAG-LIKE PROTEIN"/>
    <property type="match status" value="1"/>
</dbReference>
<dbReference type="EMBL" id="CACRXK020000065">
    <property type="protein sequence ID" value="CAB3977728.1"/>
    <property type="molecule type" value="Genomic_DNA"/>
</dbReference>
<reference evidence="1" key="1">
    <citation type="submission" date="2020-04" db="EMBL/GenBank/DDBJ databases">
        <authorList>
            <person name="Alioto T."/>
            <person name="Alioto T."/>
            <person name="Gomez Garrido J."/>
        </authorList>
    </citation>
    <scope>NUCLEOTIDE SEQUENCE</scope>
    <source>
        <strain evidence="1">A484AB</strain>
    </source>
</reference>
<dbReference type="InterPro" id="IPR001878">
    <property type="entry name" value="Znf_CCHC"/>
</dbReference>
<dbReference type="SMART" id="SM00343">
    <property type="entry name" value="ZnF_C2HC"/>
    <property type="match status" value="2"/>
</dbReference>
<evidence type="ECO:0000313" key="2">
    <source>
        <dbReference type="Proteomes" id="UP001152795"/>
    </source>
</evidence>
<dbReference type="PANTHER" id="PTHR47331">
    <property type="entry name" value="PHD-TYPE DOMAIN-CONTAINING PROTEIN"/>
    <property type="match status" value="1"/>
</dbReference>
<comment type="caution">
    <text evidence="1">The sequence shown here is derived from an EMBL/GenBank/DDBJ whole genome shotgun (WGS) entry which is preliminary data.</text>
</comment>
<dbReference type="Proteomes" id="UP001152795">
    <property type="component" value="Unassembled WGS sequence"/>
</dbReference>
<dbReference type="Gene3D" id="4.10.60.10">
    <property type="entry name" value="Zinc finger, CCHC-type"/>
    <property type="match status" value="1"/>
</dbReference>
<dbReference type="GO" id="GO:0008270">
    <property type="term" value="F:zinc ion binding"/>
    <property type="evidence" value="ECO:0007669"/>
    <property type="project" value="InterPro"/>
</dbReference>
<organism evidence="1 2">
    <name type="scientific">Paramuricea clavata</name>
    <name type="common">Red gorgonian</name>
    <name type="synonym">Violescent sea-whip</name>
    <dbReference type="NCBI Taxonomy" id="317549"/>
    <lineage>
        <taxon>Eukaryota</taxon>
        <taxon>Metazoa</taxon>
        <taxon>Cnidaria</taxon>
        <taxon>Anthozoa</taxon>
        <taxon>Octocorallia</taxon>
        <taxon>Malacalcyonacea</taxon>
        <taxon>Plexauridae</taxon>
        <taxon>Paramuricea</taxon>
    </lineage>
</organism>
<protein>
    <submittedName>
        <fullName evidence="1">WDFY family member 4</fullName>
    </submittedName>
</protein>
<dbReference type="PROSITE" id="PS50158">
    <property type="entry name" value="ZF_CCHC"/>
    <property type="match status" value="1"/>
</dbReference>
<evidence type="ECO:0000313" key="1">
    <source>
        <dbReference type="EMBL" id="CAB3977728.1"/>
    </source>
</evidence>
<gene>
    <name evidence="1" type="ORF">PACLA_8A042442</name>
</gene>
<proteinExistence type="predicted"/>
<name>A0A6S7FF70_PARCT</name>
<dbReference type="GO" id="GO:0003676">
    <property type="term" value="F:nucleic acid binding"/>
    <property type="evidence" value="ECO:0007669"/>
    <property type="project" value="InterPro"/>
</dbReference>
<accession>A0A6S7FF70</accession>
<keyword evidence="2" id="KW-1185">Reference proteome</keyword>
<dbReference type="AlphaFoldDB" id="A0A6S7FF70"/>
<sequence>MKGGLIRDGDSEKLLQLARDMENCQINLTRLGCESEINAQSNLERIVARLPRYIQAEWAKEAFALLEKGKIPTFKNLTSFVTLKAKLASSAFGKLIGAKPQDDKYPKSKRNPQGASFAAEGGLKILTCYHCKKTGHLLERCFSFRKEPLNVRKDVVRNEKLCNLCLCKGHFEKQCRRKETCMVAECGQRHHSLLHPVPQSKEEKESLKVEEQVDKNNKIEGETSKGHCTATGAGRPGVRLRVIPVTVRGIDEAHEVQTYALLDDGSDVSLCDSSLVKRLGITGVPTTFS</sequence>
<dbReference type="OrthoDB" id="5974834at2759"/>